<feature type="chain" id="PRO_5035327447" description="Lipoprotein" evidence="2">
    <location>
        <begin position="25"/>
        <end position="285"/>
    </location>
</feature>
<dbReference type="RefSeq" id="WP_188158563.1">
    <property type="nucleotide sequence ID" value="NZ_BMGH01000001.1"/>
</dbReference>
<keyword evidence="4" id="KW-1185">Reference proteome</keyword>
<feature type="signal peptide" evidence="2">
    <location>
        <begin position="1"/>
        <end position="24"/>
    </location>
</feature>
<dbReference type="EMBL" id="BMGH01000001">
    <property type="protein sequence ID" value="GGD11160.1"/>
    <property type="molecule type" value="Genomic_DNA"/>
</dbReference>
<evidence type="ECO:0000313" key="3">
    <source>
        <dbReference type="EMBL" id="GGD11160.1"/>
    </source>
</evidence>
<evidence type="ECO:0000313" key="4">
    <source>
        <dbReference type="Proteomes" id="UP000613582"/>
    </source>
</evidence>
<comment type="caution">
    <text evidence="3">The sequence shown here is derived from an EMBL/GenBank/DDBJ whole genome shotgun (WGS) entry which is preliminary data.</text>
</comment>
<dbReference type="AlphaFoldDB" id="A0A8J2V2K6"/>
<reference evidence="3" key="2">
    <citation type="submission" date="2020-09" db="EMBL/GenBank/DDBJ databases">
        <authorList>
            <person name="Sun Q."/>
            <person name="Zhou Y."/>
        </authorList>
    </citation>
    <scope>NUCLEOTIDE SEQUENCE</scope>
    <source>
        <strain evidence="3">CGMCC 1.12921</strain>
    </source>
</reference>
<dbReference type="PROSITE" id="PS51257">
    <property type="entry name" value="PROKAR_LIPOPROTEIN"/>
    <property type="match status" value="1"/>
</dbReference>
<reference evidence="3" key="1">
    <citation type="journal article" date="2014" name="Int. J. Syst. Evol. Microbiol.">
        <title>Complete genome sequence of Corynebacterium casei LMG S-19264T (=DSM 44701T), isolated from a smear-ripened cheese.</title>
        <authorList>
            <consortium name="US DOE Joint Genome Institute (JGI-PGF)"/>
            <person name="Walter F."/>
            <person name="Albersmeier A."/>
            <person name="Kalinowski J."/>
            <person name="Ruckert C."/>
        </authorList>
    </citation>
    <scope>NUCLEOTIDE SEQUENCE</scope>
    <source>
        <strain evidence="3">CGMCC 1.12921</strain>
    </source>
</reference>
<name>A0A8J2V2K6_9PROT</name>
<evidence type="ECO:0000256" key="1">
    <source>
        <dbReference type="SAM" id="MobiDB-lite"/>
    </source>
</evidence>
<feature type="compositionally biased region" description="Low complexity" evidence="1">
    <location>
        <begin position="57"/>
        <end position="66"/>
    </location>
</feature>
<evidence type="ECO:0000256" key="2">
    <source>
        <dbReference type="SAM" id="SignalP"/>
    </source>
</evidence>
<proteinExistence type="predicted"/>
<keyword evidence="2" id="KW-0732">Signal</keyword>
<evidence type="ECO:0008006" key="5">
    <source>
        <dbReference type="Google" id="ProtNLM"/>
    </source>
</evidence>
<dbReference type="Proteomes" id="UP000613582">
    <property type="component" value="Unassembled WGS sequence"/>
</dbReference>
<feature type="compositionally biased region" description="Acidic residues" evidence="1">
    <location>
        <begin position="69"/>
        <end position="83"/>
    </location>
</feature>
<sequence length="285" mass="29079">MNPILKKWTGLGVTAALMGTTALAGCGNGGQGGEQGEGEGAESQIEAPAGEAGGEAGTTETSAYAGEGEGGEMGEGEGGEGEGGEAGMDMATLPLEHRLAFMSGHVQAGLALYRAGQPEAAAPHLLHPVSETHEAERAGLDALGFEPAIFEQVSVALEEGRPASEIEPQLQAAEENLAMMAEKAGGDPAGIIRYLMNVIVEEYTIAITDGAVSDPGEYQDAWGFAIVARAAAAKLPEDISANVVAEINELIALWPEDAPIPPEDPAPAGQVMAKTSEILLLLPVS</sequence>
<organism evidence="3 4">
    <name type="scientific">Aquisalinus flavus</name>
    <dbReference type="NCBI Taxonomy" id="1526572"/>
    <lineage>
        <taxon>Bacteria</taxon>
        <taxon>Pseudomonadati</taxon>
        <taxon>Pseudomonadota</taxon>
        <taxon>Alphaproteobacteria</taxon>
        <taxon>Parvularculales</taxon>
        <taxon>Parvularculaceae</taxon>
        <taxon>Aquisalinus</taxon>
    </lineage>
</organism>
<accession>A0A8J2V2K6</accession>
<protein>
    <recommendedName>
        <fullName evidence="5">Lipoprotein</fullName>
    </recommendedName>
</protein>
<feature type="region of interest" description="Disordered" evidence="1">
    <location>
        <begin position="49"/>
        <end position="88"/>
    </location>
</feature>
<gene>
    <name evidence="3" type="ORF">GCM10011342_19960</name>
</gene>